<dbReference type="CDD" id="cd22341">
    <property type="entry name" value="NucS-like"/>
    <property type="match status" value="1"/>
</dbReference>
<evidence type="ECO:0000256" key="2">
    <source>
        <dbReference type="ARBA" id="ARBA00022722"/>
    </source>
</evidence>
<dbReference type="GO" id="GO:0005737">
    <property type="term" value="C:cytoplasm"/>
    <property type="evidence" value="ECO:0007669"/>
    <property type="project" value="UniProtKB-SubCell"/>
</dbReference>
<evidence type="ECO:0000313" key="9">
    <source>
        <dbReference type="EMBL" id="MFC7200015.1"/>
    </source>
</evidence>
<keyword evidence="10" id="KW-1185">Reference proteome</keyword>
<comment type="similarity">
    <text evidence="6">Belongs to the NucS endonuclease family.</text>
</comment>
<keyword evidence="4 6" id="KW-0378">Hydrolase</keyword>
<proteinExistence type="inferred from homology"/>
<dbReference type="Proteomes" id="UP001596447">
    <property type="component" value="Unassembled WGS sequence"/>
</dbReference>
<dbReference type="Pfam" id="PF01939">
    <property type="entry name" value="NucS_C"/>
    <property type="match status" value="1"/>
</dbReference>
<evidence type="ECO:0000313" key="10">
    <source>
        <dbReference type="Proteomes" id="UP001596447"/>
    </source>
</evidence>
<comment type="function">
    <text evidence="6">Cleaves both 3' and 5' ssDNA extremities of branched DNA structures.</text>
</comment>
<dbReference type="InterPro" id="IPR049173">
    <property type="entry name" value="NucS_N_sf"/>
</dbReference>
<keyword evidence="2 6" id="KW-0540">Nuclease</keyword>
<dbReference type="GO" id="GO:0003677">
    <property type="term" value="F:DNA binding"/>
    <property type="evidence" value="ECO:0007669"/>
    <property type="project" value="UniProtKB-KW"/>
</dbReference>
<dbReference type="EC" id="3.1.-.-" evidence="6"/>
<dbReference type="InterPro" id="IPR011856">
    <property type="entry name" value="tRNA_endonuc-like_dom_sf"/>
</dbReference>
<dbReference type="InterPro" id="IPR048301">
    <property type="entry name" value="NucS_C"/>
</dbReference>
<feature type="domain" description="Endonuclease NucS C-terminal" evidence="7">
    <location>
        <begin position="131"/>
        <end position="236"/>
    </location>
</feature>
<dbReference type="Gene3D" id="3.40.1350.10">
    <property type="match status" value="1"/>
</dbReference>
<comment type="subcellular location">
    <subcellularLocation>
        <location evidence="6">Cytoplasm</location>
    </subcellularLocation>
</comment>
<dbReference type="InterPro" id="IPR048302">
    <property type="entry name" value="NucS_N"/>
</dbReference>
<accession>A0ABD5Z472</accession>
<evidence type="ECO:0000256" key="3">
    <source>
        <dbReference type="ARBA" id="ARBA00022759"/>
    </source>
</evidence>
<name>A0ABD5Z472_9EURY</name>
<evidence type="ECO:0000259" key="8">
    <source>
        <dbReference type="Pfam" id="PF21003"/>
    </source>
</evidence>
<evidence type="ECO:0000256" key="6">
    <source>
        <dbReference type="HAMAP-Rule" id="MF_00722"/>
    </source>
</evidence>
<reference evidence="9 10" key="1">
    <citation type="journal article" date="2019" name="Int. J. Syst. Evol. Microbiol.">
        <title>The Global Catalogue of Microorganisms (GCM) 10K type strain sequencing project: providing services to taxonomists for standard genome sequencing and annotation.</title>
        <authorList>
            <consortium name="The Broad Institute Genomics Platform"/>
            <consortium name="The Broad Institute Genome Sequencing Center for Infectious Disease"/>
            <person name="Wu L."/>
            <person name="Ma J."/>
        </authorList>
    </citation>
    <scope>NUCLEOTIDE SEQUENCE [LARGE SCALE GENOMIC DNA]</scope>
    <source>
        <strain evidence="9 10">XZGYJ-43</strain>
    </source>
</reference>
<comment type="caution">
    <text evidence="9">The sequence shown here is derived from an EMBL/GenBank/DDBJ whole genome shotgun (WGS) entry which is preliminary data.</text>
</comment>
<evidence type="ECO:0000256" key="1">
    <source>
        <dbReference type="ARBA" id="ARBA00022490"/>
    </source>
</evidence>
<keyword evidence="3 6" id="KW-0255">Endonuclease</keyword>
<sequence>MSRAETYAEPLAPRAREVVAAGLDAEAVVTLFGRCEVDYEGRASSYLGPGDRLVVLKPDGTLLVHKREQRTPVNWQPPGCDHHAELVDGQLQVVSDRSNPDEHVEILFEEIHALVRYDAEDVEELELTGTEEDLRQRILDDPSLVEAGFEAEETEYQTDAGAADIVGTDAEGHTVVVELKRRRVGPKAVGQLKRYVDAVRRTEDEAARGILVAPSVTDTAHELLDEEGLEFVSLEP</sequence>
<protein>
    <recommendedName>
        <fullName evidence="6">Endonuclease NucS</fullName>
        <ecNumber evidence="6">3.1.-.-</ecNumber>
    </recommendedName>
</protein>
<dbReference type="Gene3D" id="2.70.180.20">
    <property type="match status" value="1"/>
</dbReference>
<keyword evidence="1 6" id="KW-0963">Cytoplasm</keyword>
<keyword evidence="5 6" id="KW-0238">DNA-binding</keyword>
<dbReference type="InterPro" id="IPR002793">
    <property type="entry name" value="Endonuclease_NucS"/>
</dbReference>
<dbReference type="EMBL" id="JBHTAR010000011">
    <property type="protein sequence ID" value="MFC7200015.1"/>
    <property type="molecule type" value="Genomic_DNA"/>
</dbReference>
<evidence type="ECO:0000259" key="7">
    <source>
        <dbReference type="Pfam" id="PF01939"/>
    </source>
</evidence>
<dbReference type="PANTHER" id="PTHR38814:SF1">
    <property type="entry name" value="ENDONUCLEASE NUCS"/>
    <property type="match status" value="1"/>
</dbReference>
<dbReference type="RefSeq" id="WP_279529935.1">
    <property type="nucleotide sequence ID" value="NZ_CP122312.1"/>
</dbReference>
<dbReference type="HAMAP" id="MF_00722">
    <property type="entry name" value="NucS"/>
    <property type="match status" value="1"/>
</dbReference>
<evidence type="ECO:0000256" key="5">
    <source>
        <dbReference type="ARBA" id="ARBA00023125"/>
    </source>
</evidence>
<organism evidence="9 10">
    <name type="scientific">Halospeciosus flavus</name>
    <dbReference type="NCBI Taxonomy" id="3032283"/>
    <lineage>
        <taxon>Archaea</taxon>
        <taxon>Methanobacteriati</taxon>
        <taxon>Methanobacteriota</taxon>
        <taxon>Stenosarchaea group</taxon>
        <taxon>Halobacteria</taxon>
        <taxon>Halobacteriales</taxon>
        <taxon>Halobacteriaceae</taxon>
        <taxon>Halospeciosus</taxon>
    </lineage>
</organism>
<dbReference type="Pfam" id="PF21003">
    <property type="entry name" value="NucS_N"/>
    <property type="match status" value="1"/>
</dbReference>
<gene>
    <name evidence="6 9" type="primary">nucS</name>
    <name evidence="9" type="ORF">ACFQJ9_11450</name>
</gene>
<evidence type="ECO:0000256" key="4">
    <source>
        <dbReference type="ARBA" id="ARBA00022801"/>
    </source>
</evidence>
<feature type="domain" description="Endonuclease NucS N-terminal PH-like" evidence="8">
    <location>
        <begin position="27"/>
        <end position="124"/>
    </location>
</feature>
<dbReference type="AlphaFoldDB" id="A0ABD5Z472"/>
<dbReference type="NCBIfam" id="NF003270">
    <property type="entry name" value="PRK04247.1"/>
    <property type="match status" value="1"/>
</dbReference>
<dbReference type="PANTHER" id="PTHR38814">
    <property type="entry name" value="ENDONUCLEASE NUCS"/>
    <property type="match status" value="1"/>
</dbReference>
<dbReference type="GO" id="GO:0000014">
    <property type="term" value="F:single-stranded DNA endodeoxyribonuclease activity"/>
    <property type="evidence" value="ECO:0007669"/>
    <property type="project" value="UniProtKB-UniRule"/>
</dbReference>